<accession>A0A9W4CYD9</accession>
<name>A0A9W4CYD9_BLUGR</name>
<organism evidence="2 3">
    <name type="scientific">Blumeria graminis f. sp. triticale</name>
    <dbReference type="NCBI Taxonomy" id="1689686"/>
    <lineage>
        <taxon>Eukaryota</taxon>
        <taxon>Fungi</taxon>
        <taxon>Dikarya</taxon>
        <taxon>Ascomycota</taxon>
        <taxon>Pezizomycotina</taxon>
        <taxon>Leotiomycetes</taxon>
        <taxon>Erysiphales</taxon>
        <taxon>Erysiphaceae</taxon>
        <taxon>Blumeria</taxon>
    </lineage>
</organism>
<dbReference type="Proteomes" id="UP000683417">
    <property type="component" value="Unassembled WGS sequence"/>
</dbReference>
<reference evidence="2" key="1">
    <citation type="submission" date="2020-10" db="EMBL/GenBank/DDBJ databases">
        <authorList>
            <person name="Muller C M."/>
        </authorList>
    </citation>
    <scope>NUCLEOTIDE SEQUENCE</scope>
    <source>
        <strain evidence="2">THUN-12</strain>
    </source>
</reference>
<proteinExistence type="predicted"/>
<gene>
    <name evidence="2" type="ORF">BGTH12_LOCUS2182</name>
</gene>
<evidence type="ECO:0000313" key="2">
    <source>
        <dbReference type="EMBL" id="CAD6500824.1"/>
    </source>
</evidence>
<evidence type="ECO:0000256" key="1">
    <source>
        <dbReference type="SAM" id="MobiDB-lite"/>
    </source>
</evidence>
<dbReference type="AlphaFoldDB" id="A0A9W4CYD9"/>
<feature type="region of interest" description="Disordered" evidence="1">
    <location>
        <begin position="1"/>
        <end position="42"/>
    </location>
</feature>
<feature type="compositionally biased region" description="Low complexity" evidence="1">
    <location>
        <begin position="14"/>
        <end position="42"/>
    </location>
</feature>
<protein>
    <submittedName>
        <fullName evidence="2">BgTH12-06529</fullName>
    </submittedName>
</protein>
<dbReference type="EMBL" id="CAJHIT010000004">
    <property type="protein sequence ID" value="CAD6500824.1"/>
    <property type="molecule type" value="Genomic_DNA"/>
</dbReference>
<evidence type="ECO:0000313" key="3">
    <source>
        <dbReference type="Proteomes" id="UP000683417"/>
    </source>
</evidence>
<comment type="caution">
    <text evidence="2">The sequence shown here is derived from an EMBL/GenBank/DDBJ whole genome shotgun (WGS) entry which is preliminary data.</text>
</comment>
<sequence length="121" mass="13528">MGVSQDSSRPIVASIPPSRSNSSRSSILSAKSSIQSSIYSPSTQDEFSEIEAVMAKLENKQLATQRFVPSEEKLEYLSKLALGAKLQRALRWRMIGQDAEMRVRVRSQPIQSEKLDKLSLM</sequence>